<dbReference type="EMBL" id="JBEUSY010000061">
    <property type="protein sequence ID" value="KAL1245879.1"/>
    <property type="molecule type" value="Genomic_DNA"/>
</dbReference>
<accession>A0ABR3L2G7</accession>
<reference evidence="1 2" key="1">
    <citation type="submission" date="2024-07" db="EMBL/GenBank/DDBJ databases">
        <title>Enhanced genomic and transcriptomic resources for Trichinella pseudospiralis and T. spiralis underpin the discovery of pronounced molecular differences between stages and species.</title>
        <authorList>
            <person name="Pasi K.K."/>
            <person name="La Rosa G."/>
            <person name="Gomez-Morales M.A."/>
            <person name="Tosini F."/>
            <person name="Sumanam S."/>
            <person name="Young N.D."/>
            <person name="Chang B.C."/>
            <person name="Robin G.B."/>
        </authorList>
    </citation>
    <scope>NUCLEOTIDE SEQUENCE [LARGE SCALE GENOMIC DNA]</scope>
    <source>
        <strain evidence="1">ISS534</strain>
    </source>
</reference>
<evidence type="ECO:0000313" key="2">
    <source>
        <dbReference type="Proteomes" id="UP001558632"/>
    </source>
</evidence>
<dbReference type="PROSITE" id="PS00732">
    <property type="entry name" value="RIBOSOMAL_S16"/>
    <property type="match status" value="1"/>
</dbReference>
<keyword evidence="2" id="KW-1185">Reference proteome</keyword>
<dbReference type="InterPro" id="IPR020592">
    <property type="entry name" value="Ribosomal_bS16_CS"/>
</dbReference>
<sequence>MDCDLNVRLTRSGKITQEFIVLPDADISDPVTDSDDDLPLWLKSTAELTSEDEETEIFSKAEFRIILKVIRNADWALRDRSRAAQESSLLINNRSTKQHLVFHVFCVNHLNISAITSIHHFLKLIVEQSHYVYSTQLPRYPMYWSTELRCDAIPEAVTRNRFRKKPFLQYQYFSVVRLQRLCDNESDLVAIRDAINAVDEGKEAFINSRRARQEELPDSERLRHLPATISCWT</sequence>
<evidence type="ECO:0000313" key="1">
    <source>
        <dbReference type="EMBL" id="KAL1245879.1"/>
    </source>
</evidence>
<gene>
    <name evidence="1" type="ORF">TSPI_08767</name>
</gene>
<proteinExistence type="predicted"/>
<name>A0ABR3L2G7_TRISP</name>
<protein>
    <submittedName>
        <fullName evidence="1">ERAD-associated E3 ubiquitin-protein ligase</fullName>
    </submittedName>
</protein>
<organism evidence="1 2">
    <name type="scientific">Trichinella spiralis</name>
    <name type="common">Trichina worm</name>
    <dbReference type="NCBI Taxonomy" id="6334"/>
    <lineage>
        <taxon>Eukaryota</taxon>
        <taxon>Metazoa</taxon>
        <taxon>Ecdysozoa</taxon>
        <taxon>Nematoda</taxon>
        <taxon>Enoplea</taxon>
        <taxon>Dorylaimia</taxon>
        <taxon>Trichinellida</taxon>
        <taxon>Trichinellidae</taxon>
        <taxon>Trichinella</taxon>
    </lineage>
</organism>
<comment type="caution">
    <text evidence="1">The sequence shown here is derived from an EMBL/GenBank/DDBJ whole genome shotgun (WGS) entry which is preliminary data.</text>
</comment>
<dbReference type="Proteomes" id="UP001558632">
    <property type="component" value="Unassembled WGS sequence"/>
</dbReference>